<dbReference type="EMBL" id="CAJOBA010002056">
    <property type="protein sequence ID" value="CAF3627752.1"/>
    <property type="molecule type" value="Genomic_DNA"/>
</dbReference>
<organism evidence="2 5">
    <name type="scientific">Didymodactylos carnosus</name>
    <dbReference type="NCBI Taxonomy" id="1234261"/>
    <lineage>
        <taxon>Eukaryota</taxon>
        <taxon>Metazoa</taxon>
        <taxon>Spiralia</taxon>
        <taxon>Gnathifera</taxon>
        <taxon>Rotifera</taxon>
        <taxon>Eurotatoria</taxon>
        <taxon>Bdelloidea</taxon>
        <taxon>Philodinida</taxon>
        <taxon>Philodinidae</taxon>
        <taxon>Didymodactylos</taxon>
    </lineage>
</organism>
<gene>
    <name evidence="2" type="ORF">GPM918_LOCUS29995</name>
    <name evidence="1" type="ORF">OVA965_LOCUS6729</name>
    <name evidence="4" type="ORF">SRO942_LOCUS30596</name>
    <name evidence="3" type="ORF">TMI583_LOCUS6725</name>
</gene>
<evidence type="ECO:0000313" key="5">
    <source>
        <dbReference type="Proteomes" id="UP000663829"/>
    </source>
</evidence>
<protein>
    <submittedName>
        <fullName evidence="2">Uncharacterized protein</fullName>
    </submittedName>
</protein>
<accession>A0A815FZI5</accession>
<dbReference type="EMBL" id="CAJNOQ010013951">
    <property type="protein sequence ID" value="CAF1331967.1"/>
    <property type="molecule type" value="Genomic_DNA"/>
</dbReference>
<evidence type="ECO:0000313" key="1">
    <source>
        <dbReference type="EMBL" id="CAF0842757.1"/>
    </source>
</evidence>
<dbReference type="Proteomes" id="UP000663829">
    <property type="component" value="Unassembled WGS sequence"/>
</dbReference>
<proteinExistence type="predicted"/>
<dbReference type="Proteomes" id="UP000682733">
    <property type="component" value="Unassembled WGS sequence"/>
</dbReference>
<sequence length="219" mass="25260">MGAVRVVASQQKLSPNNALAEFFKPENKENALQLMFQLLFKYIQDCCDEYCGTCYDVYVVPRVTIDEALDLQNGNHYVFSHFNQMFEQSRAEKASGPKHLGCLSICLVKHYMPLLFPVILEQYTPVSMGGSTTSRDGNFSEAEKNIVRHLLQSIVQKAIDFLNTNEQKKLFEMPFVCKEDDSCDEKWDLSSFTTDEQTLAIENMNKFWTEHRVQQQKTE</sequence>
<dbReference type="OrthoDB" id="9995010at2759"/>
<dbReference type="EMBL" id="CAJNOK010002056">
    <property type="protein sequence ID" value="CAF0842757.1"/>
    <property type="molecule type" value="Genomic_DNA"/>
</dbReference>
<dbReference type="AlphaFoldDB" id="A0A815FZI5"/>
<dbReference type="Proteomes" id="UP000681722">
    <property type="component" value="Unassembled WGS sequence"/>
</dbReference>
<comment type="caution">
    <text evidence="2">The sequence shown here is derived from an EMBL/GenBank/DDBJ whole genome shotgun (WGS) entry which is preliminary data.</text>
</comment>
<reference evidence="2" key="1">
    <citation type="submission" date="2021-02" db="EMBL/GenBank/DDBJ databases">
        <authorList>
            <person name="Nowell W R."/>
        </authorList>
    </citation>
    <scope>NUCLEOTIDE SEQUENCE</scope>
</reference>
<dbReference type="Proteomes" id="UP000677228">
    <property type="component" value="Unassembled WGS sequence"/>
</dbReference>
<keyword evidence="5" id="KW-1185">Reference proteome</keyword>
<evidence type="ECO:0000313" key="3">
    <source>
        <dbReference type="EMBL" id="CAF3627752.1"/>
    </source>
</evidence>
<evidence type="ECO:0000313" key="2">
    <source>
        <dbReference type="EMBL" id="CAF1331967.1"/>
    </source>
</evidence>
<evidence type="ECO:0000313" key="4">
    <source>
        <dbReference type="EMBL" id="CAF4186227.1"/>
    </source>
</evidence>
<dbReference type="EMBL" id="CAJOBC010053714">
    <property type="protein sequence ID" value="CAF4186227.1"/>
    <property type="molecule type" value="Genomic_DNA"/>
</dbReference>
<name>A0A815FZI5_9BILA</name>